<evidence type="ECO:0000313" key="1">
    <source>
        <dbReference type="EMBL" id="GLS44403.1"/>
    </source>
</evidence>
<reference evidence="2" key="1">
    <citation type="journal article" date="2019" name="Int. J. Syst. Evol. Microbiol.">
        <title>The Global Catalogue of Microorganisms (GCM) 10K type strain sequencing project: providing services to taxonomists for standard genome sequencing and annotation.</title>
        <authorList>
            <consortium name="The Broad Institute Genomics Platform"/>
            <consortium name="The Broad Institute Genome Sequencing Center for Infectious Disease"/>
            <person name="Wu L."/>
            <person name="Ma J."/>
        </authorList>
    </citation>
    <scope>NUCLEOTIDE SEQUENCE [LARGE SCALE GENOMIC DNA]</scope>
    <source>
        <strain evidence="2">NBRC 107710</strain>
    </source>
</reference>
<gene>
    <name evidence="1" type="ORF">GCM10007884_23910</name>
</gene>
<evidence type="ECO:0000313" key="2">
    <source>
        <dbReference type="Proteomes" id="UP001156881"/>
    </source>
</evidence>
<name>A0ABQ6D4A6_9HYPH</name>
<sequence length="104" mass="11427">MEPKMNDEQLAVLAATVEVLGGAVQLMMGARIKDAPENQRQELANLIEGHLSSPTAQPEPLSDFEAVAFSDFDVHREQIAQRLMDGARRLAGLEPPARPEAHRE</sequence>
<dbReference type="EMBL" id="BSPG01000011">
    <property type="protein sequence ID" value="GLS44403.1"/>
    <property type="molecule type" value="Genomic_DNA"/>
</dbReference>
<proteinExistence type="predicted"/>
<comment type="caution">
    <text evidence="1">The sequence shown here is derived from an EMBL/GenBank/DDBJ whole genome shotgun (WGS) entry which is preliminary data.</text>
</comment>
<accession>A0ABQ6D4A6</accession>
<protein>
    <submittedName>
        <fullName evidence="1">Uncharacterized protein</fullName>
    </submittedName>
</protein>
<organism evidence="1 2">
    <name type="scientific">Methylobacterium brachythecii</name>
    <dbReference type="NCBI Taxonomy" id="1176177"/>
    <lineage>
        <taxon>Bacteria</taxon>
        <taxon>Pseudomonadati</taxon>
        <taxon>Pseudomonadota</taxon>
        <taxon>Alphaproteobacteria</taxon>
        <taxon>Hyphomicrobiales</taxon>
        <taxon>Methylobacteriaceae</taxon>
        <taxon>Methylobacterium</taxon>
    </lineage>
</organism>
<dbReference type="Proteomes" id="UP001156881">
    <property type="component" value="Unassembled WGS sequence"/>
</dbReference>
<keyword evidence="2" id="KW-1185">Reference proteome</keyword>